<keyword evidence="3" id="KW-1185">Reference proteome</keyword>
<name>A0ABZ1SMV0_9ACTN</name>
<proteinExistence type="predicted"/>
<reference evidence="2" key="1">
    <citation type="submission" date="2022-10" db="EMBL/GenBank/DDBJ databases">
        <title>The complete genomes of actinobacterial strains from the NBC collection.</title>
        <authorList>
            <person name="Joergensen T.S."/>
            <person name="Alvarez Arevalo M."/>
            <person name="Sterndorff E.B."/>
            <person name="Faurdal D."/>
            <person name="Vuksanovic O."/>
            <person name="Mourched A.-S."/>
            <person name="Charusanti P."/>
            <person name="Shaw S."/>
            <person name="Blin K."/>
            <person name="Weber T."/>
        </authorList>
    </citation>
    <scope>NUCLEOTIDE SEQUENCE</scope>
    <source>
        <strain evidence="2">NBC_00254</strain>
    </source>
</reference>
<accession>A0ABZ1SMV0</accession>
<gene>
    <name evidence="2" type="ORF">OG913_34120</name>
</gene>
<organism evidence="2 3">
    <name type="scientific">Microbispora hainanensis</name>
    <dbReference type="NCBI Taxonomy" id="568844"/>
    <lineage>
        <taxon>Bacteria</taxon>
        <taxon>Bacillati</taxon>
        <taxon>Actinomycetota</taxon>
        <taxon>Actinomycetes</taxon>
        <taxon>Streptosporangiales</taxon>
        <taxon>Streptosporangiaceae</taxon>
        <taxon>Microbispora</taxon>
    </lineage>
</organism>
<dbReference type="EMBL" id="CP108085">
    <property type="protein sequence ID" value="WUP74355.1"/>
    <property type="molecule type" value="Genomic_DNA"/>
</dbReference>
<sequence length="227" mass="25235">MIEKVASGAIRVPLFSRPFVWRPRQMTALFESIEDGYPIGSLVLWEPADEVESMNEIGGIPIPPPPPGLPICYVLDGHQRLATLFGCLRAPASAQASADAWMWRIYRVLGLRLSRESRYRHSGPVEAPPHWLPLRSVLRTKDFLSYQRVLTGIARGEELEELLHEAYDVSHRIKDYRIPVVRVIGGSPSQATTVFSRLNSAGLSLTVDEQATAHEYTDGSESAQDSG</sequence>
<dbReference type="PANTHER" id="PTHR37292:SF2">
    <property type="entry name" value="DUF262 DOMAIN-CONTAINING PROTEIN"/>
    <property type="match status" value="1"/>
</dbReference>
<dbReference type="RefSeq" id="WP_328709183.1">
    <property type="nucleotide sequence ID" value="NZ_CP108085.1"/>
</dbReference>
<dbReference type="PANTHER" id="PTHR37292">
    <property type="entry name" value="VNG6097C"/>
    <property type="match status" value="1"/>
</dbReference>
<dbReference type="Pfam" id="PF03235">
    <property type="entry name" value="GmrSD_N"/>
    <property type="match status" value="1"/>
</dbReference>
<protein>
    <submittedName>
        <fullName evidence="2">DUF262 domain-containing protein</fullName>
    </submittedName>
</protein>
<feature type="domain" description="GmrSD restriction endonucleases N-terminal" evidence="1">
    <location>
        <begin position="4"/>
        <end position="210"/>
    </location>
</feature>
<dbReference type="Proteomes" id="UP001432011">
    <property type="component" value="Chromosome"/>
</dbReference>
<evidence type="ECO:0000313" key="2">
    <source>
        <dbReference type="EMBL" id="WUP74355.1"/>
    </source>
</evidence>
<dbReference type="InterPro" id="IPR004919">
    <property type="entry name" value="GmrSD_N"/>
</dbReference>
<evidence type="ECO:0000313" key="3">
    <source>
        <dbReference type="Proteomes" id="UP001432011"/>
    </source>
</evidence>
<evidence type="ECO:0000259" key="1">
    <source>
        <dbReference type="Pfam" id="PF03235"/>
    </source>
</evidence>